<organism evidence="1">
    <name type="scientific">marine sediment metagenome</name>
    <dbReference type="NCBI Taxonomy" id="412755"/>
    <lineage>
        <taxon>unclassified sequences</taxon>
        <taxon>metagenomes</taxon>
        <taxon>ecological metagenomes</taxon>
    </lineage>
</organism>
<dbReference type="PANTHER" id="PTHR34504">
    <property type="entry name" value="ANTITOXIN HICB"/>
    <property type="match status" value="1"/>
</dbReference>
<evidence type="ECO:0008006" key="2">
    <source>
        <dbReference type="Google" id="ProtNLM"/>
    </source>
</evidence>
<dbReference type="PANTHER" id="PTHR34504:SF2">
    <property type="entry name" value="UPF0150 PROTEIN SSL0259"/>
    <property type="match status" value="1"/>
</dbReference>
<dbReference type="InterPro" id="IPR035069">
    <property type="entry name" value="TTHA1013/TTHA0281-like"/>
</dbReference>
<reference evidence="1" key="1">
    <citation type="journal article" date="2015" name="Nature">
        <title>Complex archaea that bridge the gap between prokaryotes and eukaryotes.</title>
        <authorList>
            <person name="Spang A."/>
            <person name="Saw J.H."/>
            <person name="Jorgensen S.L."/>
            <person name="Zaremba-Niedzwiedzka K."/>
            <person name="Martijn J."/>
            <person name="Lind A.E."/>
            <person name="van Eijk R."/>
            <person name="Schleper C."/>
            <person name="Guy L."/>
            <person name="Ettema T.J."/>
        </authorList>
    </citation>
    <scope>NUCLEOTIDE SEQUENCE</scope>
</reference>
<dbReference type="AlphaFoldDB" id="A0A0F9IZB7"/>
<dbReference type="EMBL" id="LAZR01017781">
    <property type="protein sequence ID" value="KKL98990.1"/>
    <property type="molecule type" value="Genomic_DNA"/>
</dbReference>
<protein>
    <recommendedName>
        <fullName evidence="2">HicB-like antitoxin of toxin-antitoxin system domain-containing protein</fullName>
    </recommendedName>
</protein>
<proteinExistence type="predicted"/>
<sequence>MIKKTIKTEMYFPVKIKYDRKTNCYASICPSLGVASQGKTEKEAETNIKEALELFIVAYLEINLKVKIPSPFLR</sequence>
<comment type="caution">
    <text evidence="1">The sequence shown here is derived from an EMBL/GenBank/DDBJ whole genome shotgun (WGS) entry which is preliminary data.</text>
</comment>
<gene>
    <name evidence="1" type="ORF">LCGC14_1818890</name>
</gene>
<name>A0A0F9IZB7_9ZZZZ</name>
<accession>A0A0F9IZB7</accession>
<evidence type="ECO:0000313" key="1">
    <source>
        <dbReference type="EMBL" id="KKL98990.1"/>
    </source>
</evidence>
<dbReference type="Gene3D" id="3.30.160.250">
    <property type="match status" value="1"/>
</dbReference>
<dbReference type="SUPFAM" id="SSF143100">
    <property type="entry name" value="TTHA1013/TTHA0281-like"/>
    <property type="match status" value="1"/>
</dbReference>
<dbReference type="InterPro" id="IPR051404">
    <property type="entry name" value="TA_system_antitoxin"/>
</dbReference>